<accession>I1BHV3</accession>
<evidence type="ECO:0000313" key="1">
    <source>
        <dbReference type="EMBL" id="EIE75783.1"/>
    </source>
</evidence>
<name>I1BHV3_RHIO9</name>
<dbReference type="EMBL" id="CH476732">
    <property type="protein sequence ID" value="EIE75783.1"/>
    <property type="molecule type" value="Genomic_DNA"/>
</dbReference>
<dbReference type="OrthoDB" id="2283435at2759"/>
<gene>
    <name evidence="1" type="ORF">RO3G_00487</name>
</gene>
<sequence>MTLSFHLPDYPTGLPPPQRITWNVGKLKHPETRKKYKEVFGQNLSLIVPPHSSISFPDRSAACQYIYTVHDDLCKTIIFTLDSVCARRTTQTDDYLKDFWTPEMTTAFKRKEYLYKKWQKARDLNCLRYWEQHQEAQAALRRLPWNLS</sequence>
<proteinExistence type="predicted"/>
<keyword evidence="2" id="KW-1185">Reference proteome</keyword>
<dbReference type="Proteomes" id="UP000009138">
    <property type="component" value="Unassembled WGS sequence"/>
</dbReference>
<dbReference type="InParanoid" id="I1BHV3"/>
<dbReference type="RefSeq" id="XP_067511179.1">
    <property type="nucleotide sequence ID" value="XM_067655078.1"/>
</dbReference>
<organism evidence="1 2">
    <name type="scientific">Rhizopus delemar (strain RA 99-880 / ATCC MYA-4621 / FGSC 9543 / NRRL 43880)</name>
    <name type="common">Mucormycosis agent</name>
    <name type="synonym">Rhizopus arrhizus var. delemar</name>
    <dbReference type="NCBI Taxonomy" id="246409"/>
    <lineage>
        <taxon>Eukaryota</taxon>
        <taxon>Fungi</taxon>
        <taxon>Fungi incertae sedis</taxon>
        <taxon>Mucoromycota</taxon>
        <taxon>Mucoromycotina</taxon>
        <taxon>Mucoromycetes</taxon>
        <taxon>Mucorales</taxon>
        <taxon>Mucorineae</taxon>
        <taxon>Rhizopodaceae</taxon>
        <taxon>Rhizopus</taxon>
    </lineage>
</organism>
<dbReference type="VEuPathDB" id="FungiDB:RO3G_00487"/>
<reference evidence="1 2" key="1">
    <citation type="journal article" date="2009" name="PLoS Genet.">
        <title>Genomic analysis of the basal lineage fungus Rhizopus oryzae reveals a whole-genome duplication.</title>
        <authorList>
            <person name="Ma L.-J."/>
            <person name="Ibrahim A.S."/>
            <person name="Skory C."/>
            <person name="Grabherr M.G."/>
            <person name="Burger G."/>
            <person name="Butler M."/>
            <person name="Elias M."/>
            <person name="Idnurm A."/>
            <person name="Lang B.F."/>
            <person name="Sone T."/>
            <person name="Abe A."/>
            <person name="Calvo S.E."/>
            <person name="Corrochano L.M."/>
            <person name="Engels R."/>
            <person name="Fu J."/>
            <person name="Hansberg W."/>
            <person name="Kim J.-M."/>
            <person name="Kodira C.D."/>
            <person name="Koehrsen M.J."/>
            <person name="Liu B."/>
            <person name="Miranda-Saavedra D."/>
            <person name="O'Leary S."/>
            <person name="Ortiz-Castellanos L."/>
            <person name="Poulter R."/>
            <person name="Rodriguez-Romero J."/>
            <person name="Ruiz-Herrera J."/>
            <person name="Shen Y.-Q."/>
            <person name="Zeng Q."/>
            <person name="Galagan J."/>
            <person name="Birren B.W."/>
            <person name="Cuomo C.A."/>
            <person name="Wickes B.L."/>
        </authorList>
    </citation>
    <scope>NUCLEOTIDE SEQUENCE [LARGE SCALE GENOMIC DNA]</scope>
    <source>
        <strain evidence="2">RA 99-880 / ATCC MYA-4621 / FGSC 9543 / NRRL 43880</strain>
    </source>
</reference>
<dbReference type="OMA" id="QFWTREL"/>
<dbReference type="GeneID" id="93607459"/>
<protein>
    <submittedName>
        <fullName evidence="1">Uncharacterized protein</fullName>
    </submittedName>
</protein>
<evidence type="ECO:0000313" key="2">
    <source>
        <dbReference type="Proteomes" id="UP000009138"/>
    </source>
</evidence>
<dbReference type="AlphaFoldDB" id="I1BHV3"/>